<accession>A0A8D2QL61</accession>
<dbReference type="Ensembl" id="ENSZLMT00000000196.1">
    <property type="protein sequence ID" value="ENSZLMP00000000179.1"/>
    <property type="gene ID" value="ENSZLMG00000000165.1"/>
</dbReference>
<keyword evidence="3" id="KW-1185">Reference proteome</keyword>
<sequence length="88" mass="9507">MWGSRACPCSPSRGDGTSSPRDSQISCSPSPVQIPPRSWHSLSPGSLESCRDPSLTKNPRMEREIIPAKPHPSVWRGSAPGMPRGWVG</sequence>
<proteinExistence type="predicted"/>
<feature type="region of interest" description="Disordered" evidence="1">
    <location>
        <begin position="1"/>
        <end position="88"/>
    </location>
</feature>
<reference evidence="2" key="2">
    <citation type="submission" date="2025-09" db="UniProtKB">
        <authorList>
            <consortium name="Ensembl"/>
        </authorList>
    </citation>
    <scope>IDENTIFICATION</scope>
</reference>
<feature type="compositionally biased region" description="Polar residues" evidence="1">
    <location>
        <begin position="15"/>
        <end position="31"/>
    </location>
</feature>
<dbReference type="Proteomes" id="UP000694401">
    <property type="component" value="Unassembled WGS sequence"/>
</dbReference>
<organism evidence="2 3">
    <name type="scientific">Zosterops lateralis melanops</name>
    <dbReference type="NCBI Taxonomy" id="1220523"/>
    <lineage>
        <taxon>Eukaryota</taxon>
        <taxon>Metazoa</taxon>
        <taxon>Chordata</taxon>
        <taxon>Craniata</taxon>
        <taxon>Vertebrata</taxon>
        <taxon>Euteleostomi</taxon>
        <taxon>Archelosauria</taxon>
        <taxon>Archosauria</taxon>
        <taxon>Dinosauria</taxon>
        <taxon>Saurischia</taxon>
        <taxon>Theropoda</taxon>
        <taxon>Coelurosauria</taxon>
        <taxon>Aves</taxon>
        <taxon>Neognathae</taxon>
        <taxon>Neoaves</taxon>
        <taxon>Telluraves</taxon>
        <taxon>Australaves</taxon>
        <taxon>Passeriformes</taxon>
        <taxon>Sylvioidea</taxon>
        <taxon>Zosteropidae</taxon>
        <taxon>Zosterops</taxon>
    </lineage>
</organism>
<evidence type="ECO:0000313" key="2">
    <source>
        <dbReference type="Ensembl" id="ENSZLMP00000000179.1"/>
    </source>
</evidence>
<name>A0A8D2QL61_ZOSLA</name>
<protein>
    <submittedName>
        <fullName evidence="2">Uncharacterized protein</fullName>
    </submittedName>
</protein>
<dbReference type="AlphaFoldDB" id="A0A8D2QL61"/>
<evidence type="ECO:0000313" key="3">
    <source>
        <dbReference type="Proteomes" id="UP000694401"/>
    </source>
</evidence>
<evidence type="ECO:0000256" key="1">
    <source>
        <dbReference type="SAM" id="MobiDB-lite"/>
    </source>
</evidence>
<reference evidence="2" key="1">
    <citation type="submission" date="2025-08" db="UniProtKB">
        <authorList>
            <consortium name="Ensembl"/>
        </authorList>
    </citation>
    <scope>IDENTIFICATION</scope>
</reference>